<proteinExistence type="predicted"/>
<evidence type="ECO:0000313" key="3">
    <source>
        <dbReference type="Proteomes" id="UP000664081"/>
    </source>
</evidence>
<keyword evidence="2" id="KW-0378">Hydrolase</keyword>
<dbReference type="Pfam" id="PF12535">
    <property type="entry name" value="Nudix_N"/>
    <property type="match status" value="1"/>
</dbReference>
<accession>A0ABS3L091</accession>
<evidence type="ECO:0000259" key="1">
    <source>
        <dbReference type="Pfam" id="PF12535"/>
    </source>
</evidence>
<dbReference type="RefSeq" id="WP_207572452.1">
    <property type="nucleotide sequence ID" value="NZ_JAFNLS010000003.1"/>
</dbReference>
<feature type="domain" description="UDP-X diphosphatase-like N-terminal oligomerisation" evidence="1">
    <location>
        <begin position="6"/>
        <end position="44"/>
    </location>
</feature>
<reference evidence="2 3" key="1">
    <citation type="submission" date="2021-03" db="EMBL/GenBank/DDBJ databases">
        <title>Staphylococci and Mammaliicocci in bats.</title>
        <authorList>
            <person name="Fountain K."/>
        </authorList>
    </citation>
    <scope>NUCLEOTIDE SEQUENCE [LARGE SCALE GENOMIC DNA]</scope>
    <source>
        <strain evidence="2 3">18_1_E_SW</strain>
    </source>
</reference>
<dbReference type="Proteomes" id="UP000664081">
    <property type="component" value="Unassembled WGS sequence"/>
</dbReference>
<evidence type="ECO:0000313" key="2">
    <source>
        <dbReference type="EMBL" id="MBO1226468.1"/>
    </source>
</evidence>
<keyword evidence="3" id="KW-1185">Reference proteome</keyword>
<dbReference type="EMBL" id="JAFNLT010000003">
    <property type="protein sequence ID" value="MBO1226468.1"/>
    <property type="molecule type" value="Genomic_DNA"/>
</dbReference>
<sequence>MGEKEFFQRLLAISNEGLNYSKDPYDIERYNNLFDITQKIYKYAFNTKTYKFSQRARLSNTQNRRESVDPRP</sequence>
<organism evidence="2 3">
    <name type="scientific">Staphylococcus nepalensis</name>
    <dbReference type="NCBI Taxonomy" id="214473"/>
    <lineage>
        <taxon>Bacteria</taxon>
        <taxon>Bacillati</taxon>
        <taxon>Bacillota</taxon>
        <taxon>Bacilli</taxon>
        <taxon>Bacillales</taxon>
        <taxon>Staphylococcaceae</taxon>
        <taxon>Staphylococcus</taxon>
    </lineage>
</organism>
<gene>
    <name evidence="2" type="ORF">J3T88_03900</name>
</gene>
<dbReference type="GO" id="GO:0016787">
    <property type="term" value="F:hydrolase activity"/>
    <property type="evidence" value="ECO:0007669"/>
    <property type="project" value="UniProtKB-KW"/>
</dbReference>
<comment type="caution">
    <text evidence="2">The sequence shown here is derived from an EMBL/GenBank/DDBJ whole genome shotgun (WGS) entry which is preliminary data.</text>
</comment>
<dbReference type="Gene3D" id="6.10.250.1120">
    <property type="match status" value="1"/>
</dbReference>
<dbReference type="InterPro" id="IPR059176">
    <property type="entry name" value="UDP-X_N"/>
</dbReference>
<protein>
    <submittedName>
        <fullName evidence="2">NUDIX hydrolase N-terminal domain-containing protein</fullName>
    </submittedName>
</protein>
<name>A0ABS3L091_9STAP</name>